<feature type="transmembrane region" description="Helical" evidence="1">
    <location>
        <begin position="6"/>
        <end position="31"/>
    </location>
</feature>
<dbReference type="KEGG" id="ssab:SSABA_v1c07030"/>
<evidence type="ECO:0000256" key="1">
    <source>
        <dbReference type="SAM" id="Phobius"/>
    </source>
</evidence>
<proteinExistence type="predicted"/>
<dbReference type="OrthoDB" id="9854436at2"/>
<organism evidence="2 3">
    <name type="scientific">Spiroplasma sabaudiense Ar-1343</name>
    <dbReference type="NCBI Taxonomy" id="1276257"/>
    <lineage>
        <taxon>Bacteria</taxon>
        <taxon>Bacillati</taxon>
        <taxon>Mycoplasmatota</taxon>
        <taxon>Mollicutes</taxon>
        <taxon>Entomoplasmatales</taxon>
        <taxon>Spiroplasmataceae</taxon>
        <taxon>Spiroplasma</taxon>
    </lineage>
</organism>
<dbReference type="Proteomes" id="UP000019265">
    <property type="component" value="Chromosome"/>
</dbReference>
<keyword evidence="3" id="KW-1185">Reference proteome</keyword>
<gene>
    <name evidence="2" type="ORF">SSABA_v1c07030</name>
</gene>
<dbReference type="EMBL" id="CP006934">
    <property type="protein sequence ID" value="AHI54105.1"/>
    <property type="molecule type" value="Genomic_DNA"/>
</dbReference>
<dbReference type="STRING" id="1276257.SSABA_v1c07030"/>
<dbReference type="HOGENOM" id="CLU_1659647_0_0_14"/>
<evidence type="ECO:0000313" key="3">
    <source>
        <dbReference type="Proteomes" id="UP000019265"/>
    </source>
</evidence>
<dbReference type="RefSeq" id="WP_025251243.1">
    <property type="nucleotide sequence ID" value="NZ_CP006934.1"/>
</dbReference>
<dbReference type="PATRIC" id="fig|1276257.3.peg.715"/>
<evidence type="ECO:0000313" key="2">
    <source>
        <dbReference type="EMBL" id="AHI54105.1"/>
    </source>
</evidence>
<dbReference type="AlphaFoldDB" id="W6AB72"/>
<keyword evidence="1" id="KW-0472">Membrane</keyword>
<accession>W6AB72</accession>
<protein>
    <submittedName>
        <fullName evidence="2">Uncharacterized protein</fullName>
    </submittedName>
</protein>
<name>W6AB72_9MOLU</name>
<keyword evidence="1" id="KW-1133">Transmembrane helix</keyword>
<keyword evidence="1" id="KW-0812">Transmembrane</keyword>
<sequence>MSRRKLWFIVVIFITASILVVSLAFLSYGIIKQIHFNEMQYEESRSLIFDHDSEKESNLEQEDILGLPPENLVFSINEVLNFLVIQDGEKSYNYYFNLEYFKYSFIKKWLDLIPIPESSELQFEVNFKDRPTLIKVSYGKNKIYKYHWVYNLKNLKRGA</sequence>
<reference evidence="2 3" key="1">
    <citation type="journal article" date="2014" name="Genome Biol. Evol.">
        <title>Molecular evolution of the substrate utilization strategies and putative virulence factors in mosquito-associated Spiroplasma species.</title>
        <authorList>
            <person name="Chang T.H."/>
            <person name="Lo W.S."/>
            <person name="Ku C."/>
            <person name="Chen L.L."/>
            <person name="Kuo C.H."/>
        </authorList>
    </citation>
    <scope>NUCLEOTIDE SEQUENCE [LARGE SCALE GENOMIC DNA]</scope>
    <source>
        <strain evidence="2">Ar-1343</strain>
    </source>
</reference>